<keyword evidence="8" id="KW-1185">Reference proteome</keyword>
<keyword evidence="2 5" id="KW-0808">Transferase</keyword>
<dbReference type="InterPro" id="IPR023267">
    <property type="entry name" value="RCMT"/>
</dbReference>
<dbReference type="CDD" id="cd02440">
    <property type="entry name" value="AdoMet_MTases"/>
    <property type="match status" value="1"/>
</dbReference>
<organism evidence="7 8">
    <name type="scientific">Chelativorans composti</name>
    <dbReference type="NCBI Taxonomy" id="768533"/>
    <lineage>
        <taxon>Bacteria</taxon>
        <taxon>Pseudomonadati</taxon>
        <taxon>Pseudomonadota</taxon>
        <taxon>Alphaproteobacteria</taxon>
        <taxon>Hyphomicrobiales</taxon>
        <taxon>Phyllobacteriaceae</taxon>
        <taxon>Chelativorans</taxon>
    </lineage>
</organism>
<sequence>MRLGGRLGAAIEVLDDIETRHRPAADAMRDWGLSHRFAGSGDRAAVGNLVYDALRRRHAAAWLLDDDSPRALILGSFLLENGLNVAALEEALAGDPFAPAQLSEREREALAGRKDSPMPDTVRANVPEWCLPLLKQVFGEAWVEECAALCDRPPLDLRANTLKGTRDRVVKALARHGAEPTRIAPQGVRIPPIEGYGRHPSLQGTEAFQRGWFEVQDEGSQIVAELAGAEPGMQVLDYCAGAGGKTLACSARMQNRGQIFAFDADPQRLMPIHERIRRAGCRNVQIVFSQERLVGMEGQFDLVLVDAPCTGSGTWRRRPDAKWRLSAQRLETRVADQSAILDAVSPLVKPGGVIAYITCSIFEEENGRQVEAFLRRNPAFELADHDALWRARFPHASVPVRISANGITLTPATTDTDGFFFAMLGRRGH</sequence>
<evidence type="ECO:0000256" key="3">
    <source>
        <dbReference type="ARBA" id="ARBA00022691"/>
    </source>
</evidence>
<feature type="active site" description="Nucleophile" evidence="5">
    <location>
        <position position="359"/>
    </location>
</feature>
<dbReference type="InterPro" id="IPR001678">
    <property type="entry name" value="MeTrfase_RsmB-F_NOP2_dom"/>
</dbReference>
<feature type="domain" description="SAM-dependent MTase RsmB/NOP-type" evidence="6">
    <location>
        <begin position="145"/>
        <end position="427"/>
    </location>
</feature>
<name>A0ABW5DDM4_9HYPH</name>
<dbReference type="EMBL" id="JBHUIR010000014">
    <property type="protein sequence ID" value="MFD2258770.1"/>
    <property type="molecule type" value="Genomic_DNA"/>
</dbReference>
<dbReference type="Proteomes" id="UP001597373">
    <property type="component" value="Unassembled WGS sequence"/>
</dbReference>
<dbReference type="EC" id="2.1.1.-" evidence="7"/>
<gene>
    <name evidence="7" type="ORF">ACFSMZ_03205</name>
</gene>
<dbReference type="PROSITE" id="PS51686">
    <property type="entry name" value="SAM_MT_RSMB_NOP"/>
    <property type="match status" value="1"/>
</dbReference>
<feature type="binding site" evidence="5">
    <location>
        <position position="263"/>
    </location>
    <ligand>
        <name>S-adenosyl-L-methionine</name>
        <dbReference type="ChEBI" id="CHEBI:59789"/>
    </ligand>
</feature>
<dbReference type="Pfam" id="PF01189">
    <property type="entry name" value="Methyltr_RsmB-F"/>
    <property type="match status" value="1"/>
</dbReference>
<dbReference type="Pfam" id="PF22458">
    <property type="entry name" value="RsmF-B_ferredox"/>
    <property type="match status" value="1"/>
</dbReference>
<evidence type="ECO:0000256" key="4">
    <source>
        <dbReference type="ARBA" id="ARBA00022884"/>
    </source>
</evidence>
<dbReference type="PANTHER" id="PTHR22807">
    <property type="entry name" value="NOP2 YEAST -RELATED NOL1/NOP2/FMU SUN DOMAIN-CONTAINING"/>
    <property type="match status" value="1"/>
</dbReference>
<evidence type="ECO:0000259" key="6">
    <source>
        <dbReference type="PROSITE" id="PS51686"/>
    </source>
</evidence>
<evidence type="ECO:0000256" key="5">
    <source>
        <dbReference type="PROSITE-ProRule" id="PRU01023"/>
    </source>
</evidence>
<feature type="binding site" evidence="5">
    <location>
        <position position="306"/>
    </location>
    <ligand>
        <name>S-adenosyl-L-methionine</name>
        <dbReference type="ChEBI" id="CHEBI:59789"/>
    </ligand>
</feature>
<dbReference type="InterPro" id="IPR029063">
    <property type="entry name" value="SAM-dependent_MTases_sf"/>
</dbReference>
<dbReference type="InterPro" id="IPR054728">
    <property type="entry name" value="RsmB-like_ferredoxin"/>
</dbReference>
<dbReference type="InterPro" id="IPR049560">
    <property type="entry name" value="MeTrfase_RsmB-F_NOP2_cat"/>
</dbReference>
<dbReference type="Gene3D" id="3.30.70.1170">
    <property type="entry name" value="Sun protein, domain 3"/>
    <property type="match status" value="1"/>
</dbReference>
<keyword evidence="4 5" id="KW-0694">RNA-binding</keyword>
<dbReference type="GO" id="GO:0032259">
    <property type="term" value="P:methylation"/>
    <property type="evidence" value="ECO:0007669"/>
    <property type="project" value="UniProtKB-KW"/>
</dbReference>
<reference evidence="8" key="1">
    <citation type="journal article" date="2019" name="Int. J. Syst. Evol. Microbiol.">
        <title>The Global Catalogue of Microorganisms (GCM) 10K type strain sequencing project: providing services to taxonomists for standard genome sequencing and annotation.</title>
        <authorList>
            <consortium name="The Broad Institute Genomics Platform"/>
            <consortium name="The Broad Institute Genome Sequencing Center for Infectious Disease"/>
            <person name="Wu L."/>
            <person name="Ma J."/>
        </authorList>
    </citation>
    <scope>NUCLEOTIDE SEQUENCE [LARGE SCALE GENOMIC DNA]</scope>
    <source>
        <strain evidence="8">KCTC 23707</strain>
    </source>
</reference>
<evidence type="ECO:0000313" key="8">
    <source>
        <dbReference type="Proteomes" id="UP001597373"/>
    </source>
</evidence>
<evidence type="ECO:0000256" key="1">
    <source>
        <dbReference type="ARBA" id="ARBA00022603"/>
    </source>
</evidence>
<protein>
    <submittedName>
        <fullName evidence="7">RsmB/NOP family class I SAM-dependent RNA methyltransferase</fullName>
        <ecNumber evidence="7">2.1.1.-</ecNumber>
    </submittedName>
</protein>
<dbReference type="PANTHER" id="PTHR22807:SF53">
    <property type="entry name" value="RIBOSOMAL RNA SMALL SUBUNIT METHYLTRANSFERASE B-RELATED"/>
    <property type="match status" value="1"/>
</dbReference>
<dbReference type="RefSeq" id="WP_345098323.1">
    <property type="nucleotide sequence ID" value="NZ_BAABGS010000013.1"/>
</dbReference>
<dbReference type="Gene3D" id="3.40.50.150">
    <property type="entry name" value="Vaccinia Virus protein VP39"/>
    <property type="match status" value="1"/>
</dbReference>
<dbReference type="SUPFAM" id="SSF53335">
    <property type="entry name" value="S-adenosyl-L-methionine-dependent methyltransferases"/>
    <property type="match status" value="1"/>
</dbReference>
<comment type="caution">
    <text evidence="7">The sequence shown here is derived from an EMBL/GenBank/DDBJ whole genome shotgun (WGS) entry which is preliminary data.</text>
</comment>
<comment type="similarity">
    <text evidence="5">Belongs to the class I-like SAM-binding methyltransferase superfamily. RsmB/NOP family.</text>
</comment>
<evidence type="ECO:0000313" key="7">
    <source>
        <dbReference type="EMBL" id="MFD2258770.1"/>
    </source>
</evidence>
<comment type="caution">
    <text evidence="5">Lacks conserved residue(s) required for the propagation of feature annotation.</text>
</comment>
<accession>A0ABW5DDM4</accession>
<dbReference type="GO" id="GO:0008168">
    <property type="term" value="F:methyltransferase activity"/>
    <property type="evidence" value="ECO:0007669"/>
    <property type="project" value="UniProtKB-KW"/>
</dbReference>
<keyword evidence="1 5" id="KW-0489">Methyltransferase</keyword>
<dbReference type="PRINTS" id="PR02008">
    <property type="entry name" value="RCMTFAMILY"/>
</dbReference>
<evidence type="ECO:0000256" key="2">
    <source>
        <dbReference type="ARBA" id="ARBA00022679"/>
    </source>
</evidence>
<keyword evidence="3 5" id="KW-0949">S-adenosyl-L-methionine</keyword>
<proteinExistence type="inferred from homology"/>